<dbReference type="Proteomes" id="UP001152795">
    <property type="component" value="Unassembled WGS sequence"/>
</dbReference>
<gene>
    <name evidence="2" type="ORF">PACLA_8A032266</name>
</gene>
<dbReference type="Pfam" id="PF00617">
    <property type="entry name" value="RasGEF"/>
    <property type="match status" value="1"/>
</dbReference>
<dbReference type="InterPro" id="IPR008937">
    <property type="entry name" value="Ras-like_GEF"/>
</dbReference>
<proteinExistence type="predicted"/>
<protein>
    <submittedName>
        <fullName evidence="2">Ras-specific guanine nucleotide-releasing factor 1-like</fullName>
    </submittedName>
</protein>
<dbReference type="SMART" id="SM00147">
    <property type="entry name" value="RasGEF"/>
    <property type="match status" value="1"/>
</dbReference>
<feature type="region of interest" description="Disordered" evidence="1">
    <location>
        <begin position="728"/>
        <end position="814"/>
    </location>
</feature>
<feature type="compositionally biased region" description="Polar residues" evidence="1">
    <location>
        <begin position="903"/>
        <end position="916"/>
    </location>
</feature>
<dbReference type="InterPro" id="IPR001895">
    <property type="entry name" value="RASGEF_cat_dom"/>
</dbReference>
<dbReference type="CDD" id="cd00155">
    <property type="entry name" value="RasGEF"/>
    <property type="match status" value="1"/>
</dbReference>
<comment type="caution">
    <text evidence="2">The sequence shown here is derived from an EMBL/GenBank/DDBJ whole genome shotgun (WGS) entry which is preliminary data.</text>
</comment>
<evidence type="ECO:0000256" key="1">
    <source>
        <dbReference type="SAM" id="MobiDB-lite"/>
    </source>
</evidence>
<feature type="compositionally biased region" description="Polar residues" evidence="1">
    <location>
        <begin position="740"/>
        <end position="756"/>
    </location>
</feature>
<name>A0A7D9E9T3_PARCT</name>
<accession>A0A7D9E9T3</accession>
<dbReference type="GO" id="GO:0007265">
    <property type="term" value="P:Ras protein signal transduction"/>
    <property type="evidence" value="ECO:0007669"/>
    <property type="project" value="TreeGrafter"/>
</dbReference>
<feature type="compositionally biased region" description="Basic residues" evidence="1">
    <location>
        <begin position="764"/>
        <end position="781"/>
    </location>
</feature>
<feature type="compositionally biased region" description="Polar residues" evidence="1">
    <location>
        <begin position="487"/>
        <end position="496"/>
    </location>
</feature>
<evidence type="ECO:0000313" key="3">
    <source>
        <dbReference type="Proteomes" id="UP001152795"/>
    </source>
</evidence>
<dbReference type="GO" id="GO:0005085">
    <property type="term" value="F:guanyl-nucleotide exchange factor activity"/>
    <property type="evidence" value="ECO:0007669"/>
    <property type="project" value="InterPro"/>
</dbReference>
<feature type="compositionally biased region" description="Low complexity" evidence="1">
    <location>
        <begin position="883"/>
        <end position="893"/>
    </location>
</feature>
<dbReference type="Gene3D" id="1.10.840.10">
    <property type="entry name" value="Ras guanine-nucleotide exchange factors catalytic domain"/>
    <property type="match status" value="1"/>
</dbReference>
<reference evidence="2" key="1">
    <citation type="submission" date="2020-04" db="EMBL/GenBank/DDBJ databases">
        <authorList>
            <person name="Alioto T."/>
            <person name="Alioto T."/>
            <person name="Gomez Garrido J."/>
        </authorList>
    </citation>
    <scope>NUCLEOTIDE SEQUENCE</scope>
    <source>
        <strain evidence="2">A484AB</strain>
    </source>
</reference>
<dbReference type="AlphaFoldDB" id="A0A7D9E9T3"/>
<dbReference type="EMBL" id="CACRXK020004267">
    <property type="protein sequence ID" value="CAB4002139.1"/>
    <property type="molecule type" value="Genomic_DNA"/>
</dbReference>
<feature type="region of interest" description="Disordered" evidence="1">
    <location>
        <begin position="213"/>
        <end position="240"/>
    </location>
</feature>
<dbReference type="PANTHER" id="PTHR23113:SF368">
    <property type="entry name" value="CELL DIVISION CONTROL PROTEIN 25"/>
    <property type="match status" value="1"/>
</dbReference>
<organism evidence="2 3">
    <name type="scientific">Paramuricea clavata</name>
    <name type="common">Red gorgonian</name>
    <name type="synonym">Violescent sea-whip</name>
    <dbReference type="NCBI Taxonomy" id="317549"/>
    <lineage>
        <taxon>Eukaryota</taxon>
        <taxon>Metazoa</taxon>
        <taxon>Cnidaria</taxon>
        <taxon>Anthozoa</taxon>
        <taxon>Octocorallia</taxon>
        <taxon>Malacalcyonacea</taxon>
        <taxon>Plexauridae</taxon>
        <taxon>Paramuricea</taxon>
    </lineage>
</organism>
<dbReference type="PANTHER" id="PTHR23113">
    <property type="entry name" value="GUANINE NUCLEOTIDE EXCHANGE FACTOR"/>
    <property type="match status" value="1"/>
</dbReference>
<evidence type="ECO:0000313" key="2">
    <source>
        <dbReference type="EMBL" id="CAB4002139.1"/>
    </source>
</evidence>
<sequence length="1038" mass="117318">MSCAKVITGKRHERSDSECLYQGEFVQLNADLQYIRHARMFVMKDRICLASLDHEDGDCSNNCLEISRSCVNIDFIKNSPYTFKLNVKYSGNETNVYQLCDRQDSWPEFLKSFDLHDNIEQTSNKQRILPKEVTFDEMDDYISDSESECSSLSEGSSADDIGLPRYFTLCVGQGLGGMSTYNVNNAMMMMNPGHVRRLNKDTSTRRGSIDFLGLPSSESDESLRHSNSYPQLNYNTKTERSRSLPNLTELDNILVDEDLRYGSFNKPKRRGFGYNRHRPNSSDADKIANFLSSVEYRTEYGKRHAHNHRELYLNEQIRKLIAQPSGIKFCNTAGRAEDKNENKLDPPCICESVAAHEHFVEPKAPTEPPKSRAYHDVIDTTGGKFKLSFKKFWKRREKVNINKSGVKSDASAQQESDPEHVVFINKLAVDYKCNVQSMPSYAVSSDRRGGLGSDTSGKKEQVNISAVTKQKDCTSSTGVQSKEKTKLTPNSQPTFTGKDTIRKKIVKRILSPITILRSVSEEEKTINDLPQIASPGYEGKSNNVLVEARPKKLLDMNPLYLAQELSLIDKELLVRIPWIELSTCGWMTKHKYQRSPSVMAMVEFFNRIALLVASEILFEVDPMMRVRVISKVIQVANKLRAMGNFNSLKALLGGLQCTPIYRLKETWKEVSSKRKKNFRELTKLMSEEDNFAAYRNEVDNLMNQKSPCLPFLGDFLTQIAQTQTYLSCRKKKSPEPPKNETFSATGGDASPTTPTPQHIEKQSSRGKTHSRTSLVNKRRSTSIKVKDSSFSKSSPNLPTSCTRTPERSSHYRSHRFRRCRSWQYSNDSGIQVNNSNNSSLSASSVSFLTSNTSLGSGTFGFHSKNGTSDERSGNSRPQNLGRSSSTSTPISVKSSRKFKLRRNQSVSDKCLSNSDSGNSLKTRLSFMRSFRRSKSLDQSPSSAESIQRLYSARMENGGSPGKTPDVKEVRRIPVPETTDETGTELQLWHFHVAAIQYNYPSRPHIKEFLLSTTFNSEEDNYKLSLQREPPARKAQSVS</sequence>
<dbReference type="OrthoDB" id="6021951at2759"/>
<dbReference type="SUPFAM" id="SSF48366">
    <property type="entry name" value="Ras GEF"/>
    <property type="match status" value="1"/>
</dbReference>
<dbReference type="InterPro" id="IPR023578">
    <property type="entry name" value="Ras_GEF_dom_sf"/>
</dbReference>
<dbReference type="PROSITE" id="PS50009">
    <property type="entry name" value="RASGEF_CAT"/>
    <property type="match status" value="1"/>
</dbReference>
<feature type="compositionally biased region" description="Polar residues" evidence="1">
    <location>
        <begin position="462"/>
        <end position="480"/>
    </location>
</feature>
<dbReference type="GO" id="GO:0005886">
    <property type="term" value="C:plasma membrane"/>
    <property type="evidence" value="ECO:0007669"/>
    <property type="project" value="TreeGrafter"/>
</dbReference>
<dbReference type="InterPro" id="IPR036964">
    <property type="entry name" value="RASGEF_cat_dom_sf"/>
</dbReference>
<feature type="region of interest" description="Disordered" evidence="1">
    <location>
        <begin position="442"/>
        <end position="496"/>
    </location>
</feature>
<feature type="region of interest" description="Disordered" evidence="1">
    <location>
        <begin position="859"/>
        <end position="916"/>
    </location>
</feature>
<keyword evidence="3" id="KW-1185">Reference proteome</keyword>
<feature type="compositionally biased region" description="Polar residues" evidence="1">
    <location>
        <begin position="790"/>
        <end position="803"/>
    </location>
</feature>
<feature type="compositionally biased region" description="Polar residues" evidence="1">
    <location>
        <begin position="225"/>
        <end position="236"/>
    </location>
</feature>